<dbReference type="Pfam" id="PF13577">
    <property type="entry name" value="SnoaL_4"/>
    <property type="match status" value="1"/>
</dbReference>
<dbReference type="AlphaFoldDB" id="A0A7G5IE07"/>
<dbReference type="Gene3D" id="3.10.450.50">
    <property type="match status" value="1"/>
</dbReference>
<protein>
    <submittedName>
        <fullName evidence="2">Nuclear transport factor 2 family protein</fullName>
    </submittedName>
</protein>
<dbReference type="KEGG" id="sand:H3309_09195"/>
<evidence type="ECO:0000313" key="3">
    <source>
        <dbReference type="Proteomes" id="UP000515292"/>
    </source>
</evidence>
<dbReference type="RefSeq" id="WP_182294448.1">
    <property type="nucleotide sequence ID" value="NZ_CP059851.1"/>
</dbReference>
<proteinExistence type="predicted"/>
<evidence type="ECO:0000313" key="2">
    <source>
        <dbReference type="EMBL" id="QMW21599.1"/>
    </source>
</evidence>
<dbReference type="SUPFAM" id="SSF54427">
    <property type="entry name" value="NTF2-like"/>
    <property type="match status" value="1"/>
</dbReference>
<dbReference type="EMBL" id="CP059851">
    <property type="protein sequence ID" value="QMW21599.1"/>
    <property type="molecule type" value="Genomic_DNA"/>
</dbReference>
<sequence>MIATFHRKAPDMINTGIEERIARLEAEAAVRQTIASFSDAVGRDDRPAFHALWTENCVWEIGEPYLLVGRGIGEIAPMLDRLMVGWEFFVQLTHSSAVDIADDLEHATARSEIREFARQTDQSRSYDNFAIYDDALVKVDGHWRFARRSYHYIWVDDTRITGHGYKLPPNLGRPLALQRRLD</sequence>
<dbReference type="InterPro" id="IPR032710">
    <property type="entry name" value="NTF2-like_dom_sf"/>
</dbReference>
<dbReference type="InterPro" id="IPR037401">
    <property type="entry name" value="SnoaL-like"/>
</dbReference>
<accession>A0A7G5IE07</accession>
<feature type="domain" description="SnoaL-like" evidence="1">
    <location>
        <begin position="23"/>
        <end position="148"/>
    </location>
</feature>
<gene>
    <name evidence="2" type="ORF">H3309_09195</name>
</gene>
<organism evidence="2 3">
    <name type="scientific">Sandaracinobacteroides saxicola</name>
    <dbReference type="NCBI Taxonomy" id="2759707"/>
    <lineage>
        <taxon>Bacteria</taxon>
        <taxon>Pseudomonadati</taxon>
        <taxon>Pseudomonadota</taxon>
        <taxon>Alphaproteobacteria</taxon>
        <taxon>Sphingomonadales</taxon>
        <taxon>Sphingosinicellaceae</taxon>
        <taxon>Sandaracinobacteroides</taxon>
    </lineage>
</organism>
<name>A0A7G5IE07_9SPHN</name>
<reference evidence="2 3" key="1">
    <citation type="submission" date="2020-07" db="EMBL/GenBank/DDBJ databases">
        <title>Complete genome sequence for Sandaracinobacter sp. M6.</title>
        <authorList>
            <person name="Tang Y."/>
            <person name="Liu Q."/>
            <person name="Guo Z."/>
            <person name="Lei P."/>
            <person name="Huang B."/>
        </authorList>
    </citation>
    <scope>NUCLEOTIDE SEQUENCE [LARGE SCALE GENOMIC DNA]</scope>
    <source>
        <strain evidence="2 3">M6</strain>
    </source>
</reference>
<evidence type="ECO:0000259" key="1">
    <source>
        <dbReference type="Pfam" id="PF13577"/>
    </source>
</evidence>
<dbReference type="Proteomes" id="UP000515292">
    <property type="component" value="Chromosome"/>
</dbReference>
<keyword evidence="3" id="KW-1185">Reference proteome</keyword>